<dbReference type="AlphaFoldDB" id="A0A9Q1LFV3"/>
<feature type="signal peptide" evidence="4">
    <location>
        <begin position="1"/>
        <end position="28"/>
    </location>
</feature>
<proteinExistence type="inferred from homology"/>
<feature type="repeat" description="PPR" evidence="3">
    <location>
        <begin position="265"/>
        <end position="299"/>
    </location>
</feature>
<sequence length="702" mass="78103">MTPTMIRRPAILFLLVITVTSITCGAQASRSIVFQPQPISSLDIINTTLHQGGNARCSFTVSIRTSCSSPALTRDQISLAFGDAYGNQVYAPRLDDPASRAFERCSKDTYTVYGPCTYQICYVYFYRSGYDGWIPSDVTIYGYNSKAVTFTYNVGIPRDTWYGHNYCRSRAAAGNLGWSLLSIGSTMLYTIAGLLRALDSVIKAYSDSNLVDKAVELYYFVLKTYGLVPHVVTVNSLLHGLVKHGKVKDARRMYDELVERSGSVEMETYGALINGLCKDGNFEKVDMLVQEMVVRGVIVNARVYNTIIDAKCRHGFTAEAIDTVRKMVENGSRPDIVTYNTLISSSCKDEKIQEAEKFLEQVKNMGLVPTKFSYTPMIHAYCKFGDFERVLCLLVEMEYGDKSDVSTYGALVHGLVVSGEVDVALVIREKMIERGVSPDAGIYNVLMSGLCKKLKLSVAGSFLMRCLAVEAKKLFEQTIEMGMDLGLVGYNAMIKGYLGKLAKAASIFVNMLKHKCYPTDVTFNYLVNGFSHCTPVIFSKEKNDRQDEKNSMFMGNFKRMISDGWCPRTAAYNCIVICLCLHKMLKTALQLRDKMISKGYTTDSVTFAALLQGICLDGKFKEWKSIISCSLSATELSVSLKYSLIFDEYLSREFDSEASVILHTLVFSLLVAVQLKSGIMNIPDAKRSKLFGGSVITVRGHE</sequence>
<dbReference type="Gene3D" id="1.25.40.10">
    <property type="entry name" value="Tetratricopeptide repeat domain"/>
    <property type="match status" value="4"/>
</dbReference>
<evidence type="ECO:0000256" key="1">
    <source>
        <dbReference type="ARBA" id="ARBA00007626"/>
    </source>
</evidence>
<dbReference type="InterPro" id="IPR002885">
    <property type="entry name" value="PPR_rpt"/>
</dbReference>
<comment type="caution">
    <text evidence="5">The sequence shown here is derived from an EMBL/GenBank/DDBJ whole genome shotgun (WGS) entry which is preliminary data.</text>
</comment>
<dbReference type="Pfam" id="PF13041">
    <property type="entry name" value="PPR_2"/>
    <property type="match status" value="5"/>
</dbReference>
<evidence type="ECO:0000256" key="3">
    <source>
        <dbReference type="PROSITE-ProRule" id="PRU00708"/>
    </source>
</evidence>
<dbReference type="CDD" id="cd00113">
    <property type="entry name" value="PLAT"/>
    <property type="match status" value="1"/>
</dbReference>
<name>A0A9Q1LFV3_9SOLA</name>
<dbReference type="InterPro" id="IPR010417">
    <property type="entry name" value="Embryo-specific_ATS3"/>
</dbReference>
<reference evidence="6" key="1">
    <citation type="journal article" date="2023" name="Proc. Natl. Acad. Sci. U.S.A.">
        <title>Genomic and structural basis for evolution of tropane alkaloid biosynthesis.</title>
        <authorList>
            <person name="Wanga Y.-J."/>
            <person name="Taina T."/>
            <person name="Yua J.-Y."/>
            <person name="Lia J."/>
            <person name="Xua B."/>
            <person name="Chenc J."/>
            <person name="D'Auriad J.C."/>
            <person name="Huanga J.-P."/>
            <person name="Huanga S.-X."/>
        </authorList>
    </citation>
    <scope>NUCLEOTIDE SEQUENCE [LARGE SCALE GENOMIC DNA]</scope>
    <source>
        <strain evidence="6">cv. KIB-2019</strain>
    </source>
</reference>
<dbReference type="NCBIfam" id="TIGR00756">
    <property type="entry name" value="PPR"/>
    <property type="match status" value="7"/>
</dbReference>
<feature type="chain" id="PRO_5040455713" description="Pentatricopeptide repeat-containing protein" evidence="4">
    <location>
        <begin position="29"/>
        <end position="702"/>
    </location>
</feature>
<dbReference type="PROSITE" id="PS51375">
    <property type="entry name" value="PPR"/>
    <property type="match status" value="5"/>
</dbReference>
<dbReference type="InterPro" id="IPR036392">
    <property type="entry name" value="PLAT/LH2_dom_sf"/>
</dbReference>
<comment type="similarity">
    <text evidence="1">Belongs to the PPR family. P subfamily.</text>
</comment>
<feature type="repeat" description="PPR" evidence="3">
    <location>
        <begin position="335"/>
        <end position="369"/>
    </location>
</feature>
<dbReference type="EMBL" id="JAJAGQ010000018">
    <property type="protein sequence ID" value="KAJ8536233.1"/>
    <property type="molecule type" value="Genomic_DNA"/>
</dbReference>
<dbReference type="InterPro" id="IPR011990">
    <property type="entry name" value="TPR-like_helical_dom_sf"/>
</dbReference>
<dbReference type="Proteomes" id="UP001152561">
    <property type="component" value="Unassembled WGS sequence"/>
</dbReference>
<dbReference type="Pfam" id="PF06232">
    <property type="entry name" value="ATS3"/>
    <property type="match status" value="1"/>
</dbReference>
<evidence type="ECO:0000256" key="2">
    <source>
        <dbReference type="ARBA" id="ARBA00022737"/>
    </source>
</evidence>
<protein>
    <recommendedName>
        <fullName evidence="7">Pentatricopeptide repeat-containing protein</fullName>
    </recommendedName>
</protein>
<dbReference type="Pfam" id="PF12854">
    <property type="entry name" value="PPR_1"/>
    <property type="match status" value="1"/>
</dbReference>
<feature type="repeat" description="PPR" evidence="3">
    <location>
        <begin position="230"/>
        <end position="264"/>
    </location>
</feature>
<dbReference type="PANTHER" id="PTHR47447:SF28">
    <property type="entry name" value="PENTACOTRIPEPTIDE-REPEAT REGION OF PRORP DOMAIN-CONTAINING PROTEIN"/>
    <property type="match status" value="1"/>
</dbReference>
<keyword evidence="2" id="KW-0677">Repeat</keyword>
<dbReference type="OrthoDB" id="185373at2759"/>
<gene>
    <name evidence="5" type="ORF">K7X08_034634</name>
</gene>
<keyword evidence="4" id="KW-0732">Signal</keyword>
<dbReference type="SUPFAM" id="SSF49723">
    <property type="entry name" value="Lipase/lipooxygenase domain (PLAT/LH2 domain)"/>
    <property type="match status" value="1"/>
</dbReference>
<organism evidence="5 6">
    <name type="scientific">Anisodus acutangulus</name>
    <dbReference type="NCBI Taxonomy" id="402998"/>
    <lineage>
        <taxon>Eukaryota</taxon>
        <taxon>Viridiplantae</taxon>
        <taxon>Streptophyta</taxon>
        <taxon>Embryophyta</taxon>
        <taxon>Tracheophyta</taxon>
        <taxon>Spermatophyta</taxon>
        <taxon>Magnoliopsida</taxon>
        <taxon>eudicotyledons</taxon>
        <taxon>Gunneridae</taxon>
        <taxon>Pentapetalae</taxon>
        <taxon>asterids</taxon>
        <taxon>lamiids</taxon>
        <taxon>Solanales</taxon>
        <taxon>Solanaceae</taxon>
        <taxon>Solanoideae</taxon>
        <taxon>Hyoscyameae</taxon>
        <taxon>Anisodus</taxon>
    </lineage>
</organism>
<evidence type="ECO:0000256" key="4">
    <source>
        <dbReference type="SAM" id="SignalP"/>
    </source>
</evidence>
<evidence type="ECO:0000313" key="5">
    <source>
        <dbReference type="EMBL" id="KAJ8536233.1"/>
    </source>
</evidence>
<evidence type="ECO:0000313" key="6">
    <source>
        <dbReference type="Proteomes" id="UP001152561"/>
    </source>
</evidence>
<evidence type="ECO:0008006" key="7">
    <source>
        <dbReference type="Google" id="ProtNLM"/>
    </source>
</evidence>
<accession>A0A9Q1LFV3</accession>
<keyword evidence="6" id="KW-1185">Reference proteome</keyword>
<feature type="repeat" description="PPR" evidence="3">
    <location>
        <begin position="300"/>
        <end position="334"/>
    </location>
</feature>
<feature type="repeat" description="PPR" evidence="3">
    <location>
        <begin position="404"/>
        <end position="438"/>
    </location>
</feature>
<dbReference type="PANTHER" id="PTHR47447">
    <property type="entry name" value="OS03G0856100 PROTEIN"/>
    <property type="match status" value="1"/>
</dbReference>